<dbReference type="STRING" id="357809.Cphy_0847"/>
<dbReference type="AlphaFoldDB" id="A9KLA4"/>
<dbReference type="GO" id="GO:0030313">
    <property type="term" value="C:cell envelope"/>
    <property type="evidence" value="ECO:0007669"/>
    <property type="project" value="UniProtKB-SubCell"/>
</dbReference>
<dbReference type="Proteomes" id="UP000000370">
    <property type="component" value="Chromosome"/>
</dbReference>
<evidence type="ECO:0000313" key="8">
    <source>
        <dbReference type="Proteomes" id="UP000000370"/>
    </source>
</evidence>
<evidence type="ECO:0000256" key="1">
    <source>
        <dbReference type="ARBA" id="ARBA00004196"/>
    </source>
</evidence>
<dbReference type="PANTHER" id="PTHR35936">
    <property type="entry name" value="MEMBRANE-BOUND LYTIC MUREIN TRANSGLYCOSYLASE F"/>
    <property type="match status" value="1"/>
</dbReference>
<dbReference type="OrthoDB" id="9774451at2"/>
<dbReference type="eggNOG" id="COG0834">
    <property type="taxonomic scope" value="Bacteria"/>
</dbReference>
<organism evidence="7 8">
    <name type="scientific">Lachnoclostridium phytofermentans (strain ATCC 700394 / DSM 18823 / ISDg)</name>
    <name type="common">Clostridium phytofermentans</name>
    <dbReference type="NCBI Taxonomy" id="357809"/>
    <lineage>
        <taxon>Bacteria</taxon>
        <taxon>Bacillati</taxon>
        <taxon>Bacillota</taxon>
        <taxon>Clostridia</taxon>
        <taxon>Lachnospirales</taxon>
        <taxon>Lachnospiraceae</taxon>
    </lineage>
</organism>
<dbReference type="SUPFAM" id="SSF53850">
    <property type="entry name" value="Periplasmic binding protein-like II"/>
    <property type="match status" value="2"/>
</dbReference>
<dbReference type="RefSeq" id="WP_012198878.1">
    <property type="nucleotide sequence ID" value="NC_010001.1"/>
</dbReference>
<evidence type="ECO:0000256" key="4">
    <source>
        <dbReference type="SAM" id="SignalP"/>
    </source>
</evidence>
<name>A9KLA4_LACP7</name>
<keyword evidence="8" id="KW-1185">Reference proteome</keyword>
<evidence type="ECO:0000256" key="3">
    <source>
        <dbReference type="ARBA" id="ARBA00022729"/>
    </source>
</evidence>
<evidence type="ECO:0000259" key="6">
    <source>
        <dbReference type="Pfam" id="PF09084"/>
    </source>
</evidence>
<dbReference type="InterPro" id="IPR001638">
    <property type="entry name" value="Solute-binding_3/MltF_N"/>
</dbReference>
<reference evidence="8" key="1">
    <citation type="submission" date="2007-11" db="EMBL/GenBank/DDBJ databases">
        <title>Complete genome sequence of Clostridium phytofermentans ISDg.</title>
        <authorList>
            <person name="Leschine S.B."/>
            <person name="Warnick T.A."/>
            <person name="Blanchard J.L."/>
            <person name="Schnell D.J."/>
            <person name="Petit E.L."/>
            <person name="LaTouf W.G."/>
            <person name="Copeland A."/>
            <person name="Lucas S."/>
            <person name="Lapidus A."/>
            <person name="Barry K."/>
            <person name="Glavina del Rio T."/>
            <person name="Dalin E."/>
            <person name="Tice H."/>
            <person name="Pitluck S."/>
            <person name="Kiss H."/>
            <person name="Brettin T."/>
            <person name="Bruce D."/>
            <person name="Detter J.C."/>
            <person name="Han C."/>
            <person name="Kuske C."/>
            <person name="Schmutz J."/>
            <person name="Larimer F."/>
            <person name="Land M."/>
            <person name="Hauser L."/>
            <person name="Kyrpides N."/>
            <person name="Kim E.A."/>
            <person name="Richardson P."/>
        </authorList>
    </citation>
    <scope>NUCLEOTIDE SEQUENCE [LARGE SCALE GENOMIC DNA]</scope>
    <source>
        <strain evidence="8">ATCC 700394 / DSM 18823 / ISDg</strain>
    </source>
</reference>
<dbReference type="Pfam" id="PF00497">
    <property type="entry name" value="SBP_bac_3"/>
    <property type="match status" value="2"/>
</dbReference>
<gene>
    <name evidence="7" type="ordered locus">Cphy_0847</name>
</gene>
<accession>A9KLA4</accession>
<protein>
    <submittedName>
        <fullName evidence="7">ABC-type amino acid transport/signal transduction systems periplasmic component/domain-like protein</fullName>
    </submittedName>
</protein>
<comment type="subcellular location">
    <subcellularLocation>
        <location evidence="1">Cell envelope</location>
    </subcellularLocation>
</comment>
<evidence type="ECO:0000259" key="5">
    <source>
        <dbReference type="Pfam" id="PF00497"/>
    </source>
</evidence>
<dbReference type="HOGENOM" id="CLU_092025_0_0_9"/>
<dbReference type="Pfam" id="PF09084">
    <property type="entry name" value="NMT1"/>
    <property type="match status" value="1"/>
</dbReference>
<dbReference type="PROSITE" id="PS01039">
    <property type="entry name" value="SBP_BACTERIAL_3"/>
    <property type="match status" value="1"/>
</dbReference>
<feature type="domain" description="Solute-binding protein family 3/N-terminal" evidence="5">
    <location>
        <begin position="91"/>
        <end position="151"/>
    </location>
</feature>
<feature type="domain" description="SsuA/THI5-like" evidence="6">
    <location>
        <begin position="9"/>
        <end position="86"/>
    </location>
</feature>
<keyword evidence="3 4" id="KW-0732">Signal</keyword>
<dbReference type="PANTHER" id="PTHR35936:SF17">
    <property type="entry name" value="ARGININE-BINDING EXTRACELLULAR PROTEIN ARTP"/>
    <property type="match status" value="1"/>
</dbReference>
<dbReference type="EMBL" id="CP000885">
    <property type="protein sequence ID" value="ABX41233.1"/>
    <property type="molecule type" value="Genomic_DNA"/>
</dbReference>
<feature type="domain" description="Solute-binding protein family 3/N-terminal" evidence="5">
    <location>
        <begin position="171"/>
        <end position="261"/>
    </location>
</feature>
<feature type="chain" id="PRO_5038783766" evidence="4">
    <location>
        <begin position="21"/>
        <end position="262"/>
    </location>
</feature>
<dbReference type="PROSITE" id="PS51257">
    <property type="entry name" value="PROKAR_LIPOPROTEIN"/>
    <property type="match status" value="1"/>
</dbReference>
<evidence type="ECO:0000313" key="7">
    <source>
        <dbReference type="EMBL" id="ABX41233.1"/>
    </source>
</evidence>
<comment type="similarity">
    <text evidence="2">Belongs to the bacterial solute-binding protein 3 family.</text>
</comment>
<dbReference type="InterPro" id="IPR018313">
    <property type="entry name" value="SBP_3_CS"/>
</dbReference>
<evidence type="ECO:0000256" key="2">
    <source>
        <dbReference type="ARBA" id="ARBA00010333"/>
    </source>
</evidence>
<dbReference type="KEGG" id="cpy:Cphy_0847"/>
<dbReference type="Gene3D" id="3.40.190.10">
    <property type="entry name" value="Periplasmic binding protein-like II"/>
    <property type="match status" value="3"/>
</dbReference>
<feature type="signal peptide" evidence="4">
    <location>
        <begin position="1"/>
        <end position="20"/>
    </location>
</feature>
<dbReference type="InterPro" id="IPR015168">
    <property type="entry name" value="SsuA/THI5"/>
</dbReference>
<proteinExistence type="inferred from homology"/>
<sequence precursor="true">MKLKKVMAVVLAGVMMASLAGCSTKSNVKINVIADLKGTTVGVQTGTTGDILVTDDKELGVKTVEHYNKGFEAVQSLIQGKIDAVVIDDQPAKVFVEKNKGLKIIDEEYTSEDYAIGIAKGNTELKDKINAAIAQIKEDGTLQGIIDYYIGNVEGSSPYVKKDVERPNGTLVMATNAEFPPYESIEGNSVVGLDVDMAQAIADILGMDLKVEDMAFDSIIANITTGKSDIGVAGLTDTEDRRQSIDFSDSYYTGRQVIIVKE</sequence>